<dbReference type="KEGG" id="scas:SACC_01690"/>
<dbReference type="AlphaFoldDB" id="A0AAQ4CMX1"/>
<proteinExistence type="predicted"/>
<name>A0AAQ4CMX1_9CREN</name>
<reference evidence="3 4" key="1">
    <citation type="journal article" date="2022" name="Microbiol. Resour. Announc.">
        <title>Complete Genome Sequence of the Hyperthermophilic and Acidophilic Archaeon Saccharolobus caldissimus Strain HS-3T.</title>
        <authorList>
            <person name="Sakai H.D."/>
            <person name="Kurosawa N."/>
        </authorList>
    </citation>
    <scope>NUCLEOTIDE SEQUENCE [LARGE SCALE GENOMIC DNA]</scope>
    <source>
        <strain evidence="3 4">JCM32116</strain>
    </source>
</reference>
<dbReference type="InterPro" id="IPR007527">
    <property type="entry name" value="Znf_SWIM"/>
</dbReference>
<evidence type="ECO:0000313" key="4">
    <source>
        <dbReference type="Proteomes" id="UP001319921"/>
    </source>
</evidence>
<dbReference type="Pfam" id="PF04434">
    <property type="entry name" value="SWIM"/>
    <property type="match status" value="1"/>
</dbReference>
<protein>
    <recommendedName>
        <fullName evidence="2">SWIM-type domain-containing protein</fullName>
    </recommendedName>
</protein>
<keyword evidence="1" id="KW-0863">Zinc-finger</keyword>
<keyword evidence="1" id="KW-0862">Zinc</keyword>
<feature type="domain" description="SWIM-type" evidence="2">
    <location>
        <begin position="29"/>
        <end position="77"/>
    </location>
</feature>
<dbReference type="PROSITE" id="PS50966">
    <property type="entry name" value="ZF_SWIM"/>
    <property type="match status" value="1"/>
</dbReference>
<dbReference type="GO" id="GO:0008270">
    <property type="term" value="F:zinc ion binding"/>
    <property type="evidence" value="ECO:0007669"/>
    <property type="project" value="UniProtKB-KW"/>
</dbReference>
<keyword evidence="1" id="KW-0479">Metal-binding</keyword>
<gene>
    <name evidence="3" type="ORF">SACC_01690</name>
</gene>
<accession>A0AAQ4CMX1</accession>
<evidence type="ECO:0000256" key="1">
    <source>
        <dbReference type="PROSITE-ProRule" id="PRU00325"/>
    </source>
</evidence>
<evidence type="ECO:0000259" key="2">
    <source>
        <dbReference type="PROSITE" id="PS50966"/>
    </source>
</evidence>
<dbReference type="Proteomes" id="UP001319921">
    <property type="component" value="Chromosome"/>
</dbReference>
<keyword evidence="4" id="KW-1185">Reference proteome</keyword>
<sequence length="119" mass="14096">MEDYRIQIKARKAVKEKRYINIRSSDGIFSIFIYLGKSQDYIVTSNACTCPSYLFNVILKKKHKYCYHIIGLKYALTAEQITRIMLPINEIRDILIDIYAYGKSLKLRKLMSRKENDFE</sequence>
<organism evidence="3 4">
    <name type="scientific">Saccharolobus caldissimus</name>
    <dbReference type="NCBI Taxonomy" id="1702097"/>
    <lineage>
        <taxon>Archaea</taxon>
        <taxon>Thermoproteota</taxon>
        <taxon>Thermoprotei</taxon>
        <taxon>Sulfolobales</taxon>
        <taxon>Sulfolobaceae</taxon>
        <taxon>Saccharolobus</taxon>
    </lineage>
</organism>
<evidence type="ECO:0000313" key="3">
    <source>
        <dbReference type="EMBL" id="BDB97152.1"/>
    </source>
</evidence>
<dbReference type="EMBL" id="AP025226">
    <property type="protein sequence ID" value="BDB97152.1"/>
    <property type="molecule type" value="Genomic_DNA"/>
</dbReference>